<feature type="signal peptide" evidence="1">
    <location>
        <begin position="1"/>
        <end position="21"/>
    </location>
</feature>
<evidence type="ECO:0000256" key="1">
    <source>
        <dbReference type="SAM" id="SignalP"/>
    </source>
</evidence>
<proteinExistence type="predicted"/>
<sequence>MRRLLRFLAPLAVLLAAPAAAQGTFDLAGPALVMTVERGGTTLPIAQVPALAEGDRLTLAADLPADQSAHYLLVLGFLRGATNPPPKNWFAVAETWKPKKARLSLAVPKGATQAIAFLAPDTGGGKDALIDAVRNKPGVFVRASQDLFQASLDRARLETFVGGVARIEESAPERLAAVSPRLAGALAIRLNTDCLARPRALQAACLTQNREALVLQTGGTTSLADTLTGTPTQVAYSIAATREGGAGFYSPYIGLARDIARLFGAFRTANYQYIPALGVGAGDRLKLQLNTAPSFQNPKSVLVVPLPPIGGERTPGVRAKGDMACLTRPDLVLAMEDAPLLFATGFARDLKLHVVTAEGKALDLPLVADAERGGLVLTASAAGAIGTAAIQQAVLTGAWGFDRFSGPRFALQNGAAEAWTPRPDNNVIVGRDHPLTLTGGAATCVDQIGLRDAAGAVRPVAFKAAGSDEIAATLPLARAKPGDLALVVTPFGGAPATLPLVARTEASRLESFTLHVGETSGELAGARLDQVTELTVAGLRFAPGALARRDDSDRLTMTLKPAGDAKEIDPAATAALEAGAELAGKVRLRDGRGANVAVAVVPPRPKVALVSRNVEAPAAGGKVALHLPETMLPMGGRITFSLRAANARLDAADKVEVAANDGGATATLTAAAGNLQIVGDDIAVATLTPQAALGAGGTGPIRARLVIDGVAGEWLPVADVVRLPAIEALSCGRKGACTLAGERLFLIAAVAPAADFAGAKPVPPGYVETKLEVPAPSGDTLYLKLHDAPDAVIRVTAKP</sequence>
<name>A0ABX1CIJ4_9SPHN</name>
<dbReference type="RefSeq" id="WP_168133313.1">
    <property type="nucleotide sequence ID" value="NZ_JAAVJH010000002.1"/>
</dbReference>
<accession>A0ABX1CIJ4</accession>
<evidence type="ECO:0000313" key="3">
    <source>
        <dbReference type="Proteomes" id="UP000732399"/>
    </source>
</evidence>
<keyword evidence="3" id="KW-1185">Reference proteome</keyword>
<dbReference type="Proteomes" id="UP000732399">
    <property type="component" value="Unassembled WGS sequence"/>
</dbReference>
<feature type="chain" id="PRO_5046364362" evidence="1">
    <location>
        <begin position="22"/>
        <end position="799"/>
    </location>
</feature>
<organism evidence="2 3">
    <name type="scientific">Sphingomonas corticis</name>
    <dbReference type="NCBI Taxonomy" id="2722791"/>
    <lineage>
        <taxon>Bacteria</taxon>
        <taxon>Pseudomonadati</taxon>
        <taxon>Pseudomonadota</taxon>
        <taxon>Alphaproteobacteria</taxon>
        <taxon>Sphingomonadales</taxon>
        <taxon>Sphingomonadaceae</taxon>
        <taxon>Sphingomonas</taxon>
    </lineage>
</organism>
<protein>
    <submittedName>
        <fullName evidence="2">Uncharacterized protein</fullName>
    </submittedName>
</protein>
<evidence type="ECO:0000313" key="2">
    <source>
        <dbReference type="EMBL" id="NJR77788.1"/>
    </source>
</evidence>
<reference evidence="2 3" key="1">
    <citation type="submission" date="2020-03" db="EMBL/GenBank/DDBJ databases">
        <authorList>
            <person name="Wang L."/>
            <person name="He N."/>
            <person name="Li Y."/>
            <person name="Fang Y."/>
            <person name="Zhang F."/>
        </authorList>
    </citation>
    <scope>NUCLEOTIDE SEQUENCE [LARGE SCALE GENOMIC DNA]</scope>
    <source>
        <strain evidence="2 3">36D10-4-7</strain>
    </source>
</reference>
<keyword evidence="1" id="KW-0732">Signal</keyword>
<comment type="caution">
    <text evidence="2">The sequence shown here is derived from an EMBL/GenBank/DDBJ whole genome shotgun (WGS) entry which is preliminary data.</text>
</comment>
<gene>
    <name evidence="2" type="ORF">HBH26_04045</name>
</gene>
<dbReference type="EMBL" id="JAAVJH010000002">
    <property type="protein sequence ID" value="NJR77788.1"/>
    <property type="molecule type" value="Genomic_DNA"/>
</dbReference>